<name>A0A3S0PD36_9BACT</name>
<proteinExistence type="predicted"/>
<dbReference type="OrthoDB" id="1068030at2"/>
<keyword evidence="1" id="KW-0472">Membrane</keyword>
<keyword evidence="1" id="KW-1133">Transmembrane helix</keyword>
<dbReference type="EMBL" id="RYYU01000001">
    <property type="protein sequence ID" value="RUL59905.1"/>
    <property type="molecule type" value="Genomic_DNA"/>
</dbReference>
<organism evidence="2 3">
    <name type="scientific">Prevotella koreensis</name>
    <dbReference type="NCBI Taxonomy" id="2490854"/>
    <lineage>
        <taxon>Bacteria</taxon>
        <taxon>Pseudomonadati</taxon>
        <taxon>Bacteroidota</taxon>
        <taxon>Bacteroidia</taxon>
        <taxon>Bacteroidales</taxon>
        <taxon>Prevotellaceae</taxon>
        <taxon>Prevotella</taxon>
    </lineage>
</organism>
<keyword evidence="1" id="KW-0812">Transmembrane</keyword>
<feature type="transmembrane region" description="Helical" evidence="1">
    <location>
        <begin position="12"/>
        <end position="33"/>
    </location>
</feature>
<gene>
    <name evidence="2" type="ORF">EHV08_09235</name>
</gene>
<evidence type="ECO:0000313" key="2">
    <source>
        <dbReference type="EMBL" id="RUL59905.1"/>
    </source>
</evidence>
<sequence>MTKKLKDISRLLNNTKIIVSLVVVAIIIVGIIFNRTTHTPLYENLQGVCNIDFDKSHFYRQIDFRPLDNNIFITKGNISLPVMLTTNDNIKGTYKELDELEKTLKEHGRLLVLILILF</sequence>
<protein>
    <submittedName>
        <fullName evidence="2">Uncharacterized protein</fullName>
    </submittedName>
</protein>
<dbReference type="RefSeq" id="WP_126679004.1">
    <property type="nucleotide sequence ID" value="NZ_RYYU01000001.1"/>
</dbReference>
<dbReference type="AlphaFoldDB" id="A0A3S0PD36"/>
<dbReference type="Proteomes" id="UP000278983">
    <property type="component" value="Unassembled WGS sequence"/>
</dbReference>
<comment type="caution">
    <text evidence="2">The sequence shown here is derived from an EMBL/GenBank/DDBJ whole genome shotgun (WGS) entry which is preliminary data.</text>
</comment>
<evidence type="ECO:0000313" key="3">
    <source>
        <dbReference type="Proteomes" id="UP000278983"/>
    </source>
</evidence>
<accession>A0A3S0PD36</accession>
<reference evidence="2 3" key="1">
    <citation type="submission" date="2018-12" db="EMBL/GenBank/DDBJ databases">
        <title>Genome sequencing of Prevotella sp. KCOM 3155 (= JS262).</title>
        <authorList>
            <person name="Kook J.-K."/>
            <person name="Park S.-N."/>
            <person name="Lim Y.K."/>
        </authorList>
    </citation>
    <scope>NUCLEOTIDE SEQUENCE [LARGE SCALE GENOMIC DNA]</scope>
    <source>
        <strain evidence="2 3">KCOM 3155</strain>
    </source>
</reference>
<keyword evidence="3" id="KW-1185">Reference proteome</keyword>
<evidence type="ECO:0000256" key="1">
    <source>
        <dbReference type="SAM" id="Phobius"/>
    </source>
</evidence>